<name>A0A2W4QT29_9GAMM</name>
<dbReference type="InterPro" id="IPR013978">
    <property type="entry name" value="MEKHLA"/>
</dbReference>
<dbReference type="Pfam" id="PF08670">
    <property type="entry name" value="MEKHLA"/>
    <property type="match status" value="1"/>
</dbReference>
<feature type="domain" description="MEKHLA" evidence="1">
    <location>
        <begin position="16"/>
        <end position="158"/>
    </location>
</feature>
<accession>A0A2W4QT29</accession>
<evidence type="ECO:0000313" key="3">
    <source>
        <dbReference type="Proteomes" id="UP000249396"/>
    </source>
</evidence>
<sequence>MSKRPLPSEENNFLSQHVALLRHSFRHWTKRELVAPRMSDQDAARFLFQARFAVVSHDTAKDPIFNYANQTALSLFAMSWEDFTSLPSRMSAEPMEQPERQRLMDEVTGNGFIDNYSGVRIGRHGRRFLIENAVIWNLVEPHTGIYKGQAALIKDWKFL</sequence>
<proteinExistence type="predicted"/>
<comment type="caution">
    <text evidence="2">The sequence shown here is derived from an EMBL/GenBank/DDBJ whole genome shotgun (WGS) entry which is preliminary data.</text>
</comment>
<evidence type="ECO:0000313" key="2">
    <source>
        <dbReference type="EMBL" id="PZN74673.1"/>
    </source>
</evidence>
<reference evidence="2 3" key="1">
    <citation type="journal article" date="2018" name="Aquat. Microb. Ecol.">
        <title>Gammaproteobacterial methanotrophs dominate.</title>
        <authorList>
            <person name="Rissanen A.J."/>
            <person name="Saarenheimo J."/>
            <person name="Tiirola M."/>
            <person name="Peura S."/>
            <person name="Aalto S.L."/>
            <person name="Karvinen A."/>
            <person name="Nykanen H."/>
        </authorList>
    </citation>
    <scope>NUCLEOTIDE SEQUENCE [LARGE SCALE GENOMIC DNA]</scope>
    <source>
        <strain evidence="2">AMbin10</strain>
    </source>
</reference>
<gene>
    <name evidence="2" type="ORF">DM484_20775</name>
</gene>
<organism evidence="2 3">
    <name type="scientific">Candidatus Methylumidiphilus alinenensis</name>
    <dbReference type="NCBI Taxonomy" id="2202197"/>
    <lineage>
        <taxon>Bacteria</taxon>
        <taxon>Pseudomonadati</taxon>
        <taxon>Pseudomonadota</taxon>
        <taxon>Gammaproteobacteria</taxon>
        <taxon>Methylococcales</taxon>
        <taxon>Candidatus Methylumidiphilus</taxon>
    </lineage>
</organism>
<dbReference type="EMBL" id="QJPH01000416">
    <property type="protein sequence ID" value="PZN74673.1"/>
    <property type="molecule type" value="Genomic_DNA"/>
</dbReference>
<evidence type="ECO:0000259" key="1">
    <source>
        <dbReference type="Pfam" id="PF08670"/>
    </source>
</evidence>
<dbReference type="Proteomes" id="UP000249396">
    <property type="component" value="Unassembled WGS sequence"/>
</dbReference>
<protein>
    <submittedName>
        <fullName evidence="2">MEKHLA domain-containing protein</fullName>
    </submittedName>
</protein>
<dbReference type="AlphaFoldDB" id="A0A2W4QT29"/>